<feature type="compositionally biased region" description="Basic and acidic residues" evidence="1">
    <location>
        <begin position="1300"/>
        <end position="1313"/>
    </location>
</feature>
<feature type="region of interest" description="Disordered" evidence="1">
    <location>
        <begin position="635"/>
        <end position="712"/>
    </location>
</feature>
<dbReference type="PANTHER" id="PTHR33667">
    <property type="entry name" value="SI:DKEY-57N24.6"/>
    <property type="match status" value="1"/>
</dbReference>
<feature type="region of interest" description="Disordered" evidence="1">
    <location>
        <begin position="1564"/>
        <end position="1596"/>
    </location>
</feature>
<feature type="compositionally biased region" description="Polar residues" evidence="1">
    <location>
        <begin position="366"/>
        <end position="395"/>
    </location>
</feature>
<dbReference type="PANTHER" id="PTHR33667:SF7">
    <property type="entry name" value="RIKEN CDNA 1810020O05 GENE"/>
    <property type="match status" value="1"/>
</dbReference>
<feature type="compositionally biased region" description="Polar residues" evidence="1">
    <location>
        <begin position="1564"/>
        <end position="1576"/>
    </location>
</feature>
<sequence length="1625" mass="181689">MSKKKGKTTVVEETPHEETENVNLSERFLRLSISGSLRGIPQEILHALYGETSFIVGQHQGYFTYDIPTMEYLSSESDFDQTLANTENQGKKERAATPGKKTKKKGGKEDKEEGEKKGKGKKGKQDGDGGEGEGNDMGNFQATPSALIGSQFFFEQTMKTMVTEDSIKSLFTLPQEFYFWVPKVEKLSDSNEEANDEKKEETTKKGKAKKDESDGGTKKGKGRPKSRSKAIDAPDTPSPEPVVDQPIQVAAMTYSPNEHQIRLLTRQMPPLFVTNSNGDHLAGVYFLDLSPLLFGAPSSTWTSPFITPQILPLEDDWINSHFFMSPAILQELTVSDGTGRASSVEEMESTVLLVRKLLDKILPQASAPSNSKNDTSTASATMKSMDNTTSSMNRSSRFMSEIKQEKAPSQLVITPALFLENLLLAASQLRPLINAKRQQQSRGAFALGDTQLIANTFSNEIEPLPELTHDSPLVFNSPCPPFLLEDNELKFYAEQRFSGLIWDSLTISLELIQPPTNAAPTPQLSAAPGIPFYAPNSSGVISVQSNDQPAPIILMPPSQSQPDLIIPSSGGIAAPKKQEKVYERFLPDSLAVLNPMLFELNTVNQIPLNPSEQDLNRQCHRCYARFSLFDTVKKGEAEQAPSETPTSRPSSSAEKVKTGKKGQKKKEEPAPAAAPEKGRRGKVTSSLKVSPTPDPAETDQDEEPTGPTYNSELVRVEHVTNHREIEPGKVAKVGSRLASGNTTFNYRRIVFMGDVDPLDFYTWAEENPVIVDLHDRDRRDAPIPKSTEDDTLEKDENDPAMKWRSLVGRKFRGREMEKAELKGRRTDALLFIEKKKGRRHQQEQKKEEDEDSAVSEVEVKPKKGKKGKKGSAEPKTDAKPETAGKKKRKEAAPVVEDSAPPEQTDEREIVVEEIAFGEEPFGQAQFSLTQLFGSGMKTFTFRAPVIPSTQQASSKTNKDDTAEQNDGRTIIPAPPPLQQGLYVEAQTEAKVHVRLVNAMPRIVAPVREISRIVLLCPFYDARRQVRALMDLVYSINTEVLDVQGPLPHALSNRRLTDSEKKNLIKLPILTGFHLTDGRESQRLKDAKKEEWGGGGGKLLVLEGPEATVMKIVNFVAEEYDLFSSMTLFFDRKIKFAKRLYGTLSMDITRYCLKMPLSHLEHETQFVTNKTSTGGTSKLPPIFRHGLVCLTQIQKVNSFKDITDLHLWPTAAELTAVEKRVGGAVFESDLDLEGDCDPVVADPSGKILSSSSQKAEGLNTMAITFNTPDEQTPKIMSRSFEPVVEEEAPEPLKTQVPHASKKQEERLKRQREERLRENPHEMIRADLHATGNVIEYNKRRATQRSPQQEQMLASIRQKDEQDKDREILNEDALRDAAAAPDGNVYMYASQRYNKAEMMRKKLAAVMTGEEGGKKAQSMHMTRSGGFLSLHVDAMDEHEAELEKERQSKEKWLTQKGFSTFAEKSAVEANRHKYAPDDYTKEALTQPYSEPNKITKPDRSKWTTQNGFQPYQHKTSIEANRSIKVPPPTQVEDISIPYEDPDPVRKHDRTGWITHQGFQPYQHKTSIEANQHPKSPSQGRRADISIPYEDPGAVKKYDRQKWKTKDGFQTYKHKSSIEANIHPKAVQ</sequence>
<keyword evidence="3" id="KW-1185">Reference proteome</keyword>
<feature type="compositionally biased region" description="Basic and acidic residues" evidence="1">
    <location>
        <begin position="870"/>
        <end position="884"/>
    </location>
</feature>
<evidence type="ECO:0000256" key="1">
    <source>
        <dbReference type="SAM" id="MobiDB-lite"/>
    </source>
</evidence>
<evidence type="ECO:0000313" key="3">
    <source>
        <dbReference type="Proteomes" id="UP001281761"/>
    </source>
</evidence>
<feature type="compositionally biased region" description="Basic and acidic residues" evidence="1">
    <location>
        <begin position="779"/>
        <end position="788"/>
    </location>
</feature>
<feature type="region of interest" description="Disordered" evidence="1">
    <location>
        <begin position="189"/>
        <end position="242"/>
    </location>
</feature>
<feature type="compositionally biased region" description="Acidic residues" evidence="1">
    <location>
        <begin position="789"/>
        <end position="798"/>
    </location>
</feature>
<feature type="region of interest" description="Disordered" evidence="1">
    <location>
        <begin position="946"/>
        <end position="976"/>
    </location>
</feature>
<feature type="compositionally biased region" description="Basic and acidic residues" evidence="1">
    <location>
        <begin position="196"/>
        <end position="217"/>
    </location>
</feature>
<name>A0ABQ9Y9V1_9EUKA</name>
<dbReference type="EMBL" id="JARBJD010000023">
    <property type="protein sequence ID" value="KAK2960479.1"/>
    <property type="molecule type" value="Genomic_DNA"/>
</dbReference>
<proteinExistence type="predicted"/>
<feature type="compositionally biased region" description="Low complexity" evidence="1">
    <location>
        <begin position="640"/>
        <end position="653"/>
    </location>
</feature>
<dbReference type="Proteomes" id="UP001281761">
    <property type="component" value="Unassembled WGS sequence"/>
</dbReference>
<feature type="region of interest" description="Disordered" evidence="1">
    <location>
        <begin position="779"/>
        <end position="800"/>
    </location>
</feature>
<reference evidence="2 3" key="1">
    <citation type="journal article" date="2022" name="bioRxiv">
        <title>Genomics of Preaxostyla Flagellates Illuminates Evolutionary Transitions and the Path Towards Mitochondrial Loss.</title>
        <authorList>
            <person name="Novak L.V.F."/>
            <person name="Treitli S.C."/>
            <person name="Pyrih J."/>
            <person name="Halakuc P."/>
            <person name="Pipaliya S.V."/>
            <person name="Vacek V."/>
            <person name="Brzon O."/>
            <person name="Soukal P."/>
            <person name="Eme L."/>
            <person name="Dacks J.B."/>
            <person name="Karnkowska A."/>
            <person name="Elias M."/>
            <person name="Hampl V."/>
        </authorList>
    </citation>
    <scope>NUCLEOTIDE SEQUENCE [LARGE SCALE GENOMIC DNA]</scope>
    <source>
        <strain evidence="2">NAU3</strain>
        <tissue evidence="2">Gut</tissue>
    </source>
</reference>
<accession>A0ABQ9Y9V1</accession>
<gene>
    <name evidence="2" type="ORF">BLNAU_4696</name>
</gene>
<feature type="compositionally biased region" description="Basic residues" evidence="1">
    <location>
        <begin position="218"/>
        <end position="228"/>
    </location>
</feature>
<feature type="region of interest" description="Disordered" evidence="1">
    <location>
        <begin position="1285"/>
        <end position="1313"/>
    </location>
</feature>
<feature type="region of interest" description="Disordered" evidence="1">
    <location>
        <begin position="832"/>
        <end position="907"/>
    </location>
</feature>
<feature type="region of interest" description="Disordered" evidence="1">
    <location>
        <begin position="86"/>
        <end position="142"/>
    </location>
</feature>
<evidence type="ECO:0000313" key="2">
    <source>
        <dbReference type="EMBL" id="KAK2960479.1"/>
    </source>
</evidence>
<feature type="region of interest" description="Disordered" evidence="1">
    <location>
        <begin position="1339"/>
        <end position="1361"/>
    </location>
</feature>
<feature type="compositionally biased region" description="Polar residues" evidence="1">
    <location>
        <begin position="1500"/>
        <end position="1517"/>
    </location>
</feature>
<protein>
    <submittedName>
        <fullName evidence="2">Uncharacterized protein</fullName>
    </submittedName>
</protein>
<feature type="compositionally biased region" description="Basic and acidic residues" evidence="1">
    <location>
        <begin position="107"/>
        <end position="127"/>
    </location>
</feature>
<organism evidence="2 3">
    <name type="scientific">Blattamonas nauphoetae</name>
    <dbReference type="NCBI Taxonomy" id="2049346"/>
    <lineage>
        <taxon>Eukaryota</taxon>
        <taxon>Metamonada</taxon>
        <taxon>Preaxostyla</taxon>
        <taxon>Oxymonadida</taxon>
        <taxon>Blattamonas</taxon>
    </lineage>
</organism>
<comment type="caution">
    <text evidence="2">The sequence shown here is derived from an EMBL/GenBank/DDBJ whole genome shotgun (WGS) entry which is preliminary data.</text>
</comment>
<feature type="region of interest" description="Disordered" evidence="1">
    <location>
        <begin position="1480"/>
        <end position="1542"/>
    </location>
</feature>
<feature type="region of interest" description="Disordered" evidence="1">
    <location>
        <begin position="365"/>
        <end position="395"/>
    </location>
</feature>